<feature type="region of interest" description="Disordered" evidence="1">
    <location>
        <begin position="422"/>
        <end position="505"/>
    </location>
</feature>
<protein>
    <submittedName>
        <fullName evidence="2">Uncharacterized protein</fullName>
    </submittedName>
</protein>
<accession>A0A699HWD7</accession>
<evidence type="ECO:0000256" key="1">
    <source>
        <dbReference type="SAM" id="MobiDB-lite"/>
    </source>
</evidence>
<name>A0A699HWD7_TANCI</name>
<sequence>LAFAAIFVKMGVLQSNLHMDLQKKQKNPIFFISMDILQNTNFFRAFTASVDIPSIYVKQFWNTLGKDDKTGVYSFQLDKLWFNLNVDLLHNALEITPKDTTHLFVPPPTGDLIIDFVRRSGLLKRSSSHVHIMADDYPLNYLKFSSKGEVDKPKPKPSKKKTFKPTPSKKVHKGKRFEHLVDKEDEEDQPAFDPQDASTRPSAQPWDDTSANVVYDTFSPVDSTNDAENVVDMEQSNNENVLRFFMLKKNMARSDPSKTLESRPLPELEVMEEDQAGSNLGQSHVAQAGPNPKPMNEDFIATNLEDAFTSGDQFFNDKSTKEELRKANVETEVESMVIVPIHQTSSSVPPLSIPIIDLSPPKPVSPPKYKLQDKTIQSLGSRIYTLDNHDLYSKIDKQVNEVIKEAVHNALQAPLLHEALATSRKRRRDNQDPHPPPPKDFDRSKKKKHDSDVCALKQHMDQKSLAWKTPNAREAPSSSSKQKSAYPSVQPVTDDPIPEDMHLSE</sequence>
<organism evidence="2">
    <name type="scientific">Tanacetum cinerariifolium</name>
    <name type="common">Dalmatian daisy</name>
    <name type="synonym">Chrysanthemum cinerariifolium</name>
    <dbReference type="NCBI Taxonomy" id="118510"/>
    <lineage>
        <taxon>Eukaryota</taxon>
        <taxon>Viridiplantae</taxon>
        <taxon>Streptophyta</taxon>
        <taxon>Embryophyta</taxon>
        <taxon>Tracheophyta</taxon>
        <taxon>Spermatophyta</taxon>
        <taxon>Magnoliopsida</taxon>
        <taxon>eudicotyledons</taxon>
        <taxon>Gunneridae</taxon>
        <taxon>Pentapetalae</taxon>
        <taxon>asterids</taxon>
        <taxon>campanulids</taxon>
        <taxon>Asterales</taxon>
        <taxon>Asteraceae</taxon>
        <taxon>Asteroideae</taxon>
        <taxon>Anthemideae</taxon>
        <taxon>Anthemidinae</taxon>
        <taxon>Tanacetum</taxon>
    </lineage>
</organism>
<proteinExistence type="predicted"/>
<dbReference type="EMBL" id="BKCJ010214312">
    <property type="protein sequence ID" value="GEY83589.1"/>
    <property type="molecule type" value="Genomic_DNA"/>
</dbReference>
<comment type="caution">
    <text evidence="2">The sequence shown here is derived from an EMBL/GenBank/DDBJ whole genome shotgun (WGS) entry which is preliminary data.</text>
</comment>
<feature type="compositionally biased region" description="Low complexity" evidence="1">
    <location>
        <begin position="475"/>
        <end position="488"/>
    </location>
</feature>
<feature type="compositionally biased region" description="Basic and acidic residues" evidence="1">
    <location>
        <begin position="429"/>
        <end position="443"/>
    </location>
</feature>
<feature type="compositionally biased region" description="Polar residues" evidence="1">
    <location>
        <begin position="196"/>
        <end position="209"/>
    </location>
</feature>
<gene>
    <name evidence="2" type="ORF">Tci_455563</name>
</gene>
<feature type="non-terminal residue" evidence="2">
    <location>
        <position position="1"/>
    </location>
</feature>
<reference evidence="2" key="1">
    <citation type="journal article" date="2019" name="Sci. Rep.">
        <title>Draft genome of Tanacetum cinerariifolium, the natural source of mosquito coil.</title>
        <authorList>
            <person name="Yamashiro T."/>
            <person name="Shiraishi A."/>
            <person name="Satake H."/>
            <person name="Nakayama K."/>
        </authorList>
    </citation>
    <scope>NUCLEOTIDE SEQUENCE</scope>
</reference>
<feature type="compositionally biased region" description="Basic residues" evidence="1">
    <location>
        <begin position="155"/>
        <end position="176"/>
    </location>
</feature>
<feature type="region of interest" description="Disordered" evidence="1">
    <location>
        <begin position="148"/>
        <end position="209"/>
    </location>
</feature>
<dbReference type="AlphaFoldDB" id="A0A699HWD7"/>
<evidence type="ECO:0000313" key="2">
    <source>
        <dbReference type="EMBL" id="GEY83589.1"/>
    </source>
</evidence>